<accession>A0A0K2GHA9</accession>
<dbReference type="STRING" id="42253.NITMOv2_3850"/>
<proteinExistence type="predicted"/>
<sequence length="102" mass="11658">MLIAISRARSSIVTLRKPWAKKCRRDSATMRRRSVSSEGASADRFRWSMEVLIAIYDGNYPSIYSFLMSMPEGMVLKLRIFYCSAVSLPPKMPCAQLIEFTL</sequence>
<protein>
    <submittedName>
        <fullName evidence="1">Uncharacterized protein</fullName>
    </submittedName>
</protein>
<evidence type="ECO:0000313" key="1">
    <source>
        <dbReference type="EMBL" id="ALA60239.1"/>
    </source>
</evidence>
<keyword evidence="2" id="KW-1185">Reference proteome</keyword>
<organism evidence="1 2">
    <name type="scientific">Nitrospira moscoviensis</name>
    <dbReference type="NCBI Taxonomy" id="42253"/>
    <lineage>
        <taxon>Bacteria</taxon>
        <taxon>Pseudomonadati</taxon>
        <taxon>Nitrospirota</taxon>
        <taxon>Nitrospiria</taxon>
        <taxon>Nitrospirales</taxon>
        <taxon>Nitrospiraceae</taxon>
        <taxon>Nitrospira</taxon>
    </lineage>
</organism>
<dbReference type="EMBL" id="CP011801">
    <property type="protein sequence ID" value="ALA60239.1"/>
    <property type="molecule type" value="Genomic_DNA"/>
</dbReference>
<reference evidence="1 2" key="1">
    <citation type="journal article" date="2015" name="Proc. Natl. Acad. Sci. U.S.A.">
        <title>Expanded metabolic versatility of ubiquitous nitrite-oxidizing bacteria from the genus Nitrospira.</title>
        <authorList>
            <person name="Koch H."/>
            <person name="Lucker S."/>
            <person name="Albertsen M."/>
            <person name="Kitzinger K."/>
            <person name="Herbold C."/>
            <person name="Spieck E."/>
            <person name="Nielsen P.H."/>
            <person name="Wagner M."/>
            <person name="Daims H."/>
        </authorList>
    </citation>
    <scope>NUCLEOTIDE SEQUENCE [LARGE SCALE GENOMIC DNA]</scope>
    <source>
        <strain evidence="1 2">NSP M-1</strain>
    </source>
</reference>
<name>A0A0K2GHA9_NITMO</name>
<gene>
    <name evidence="1" type="ORF">NITMOv2_3850</name>
</gene>
<dbReference type="PATRIC" id="fig|42253.5.peg.3795"/>
<evidence type="ECO:0000313" key="2">
    <source>
        <dbReference type="Proteomes" id="UP000069205"/>
    </source>
</evidence>
<dbReference type="KEGG" id="nmv:NITMOv2_3850"/>
<dbReference type="AlphaFoldDB" id="A0A0K2GHA9"/>
<dbReference type="Proteomes" id="UP000069205">
    <property type="component" value="Chromosome"/>
</dbReference>